<protein>
    <recommendedName>
        <fullName evidence="2">carbonic anhydrase</fullName>
        <ecNumber evidence="2">4.2.1.1</ecNumber>
    </recommendedName>
</protein>
<organism evidence="8 9">
    <name type="scientific">Haloarcula mannanilytica</name>
    <dbReference type="NCBI Taxonomy" id="2509225"/>
    <lineage>
        <taxon>Archaea</taxon>
        <taxon>Methanobacteriati</taxon>
        <taxon>Methanobacteriota</taxon>
        <taxon>Stenosarchaea group</taxon>
        <taxon>Halobacteria</taxon>
        <taxon>Halobacteriales</taxon>
        <taxon>Haloarculaceae</taxon>
        <taxon>Haloarcula</taxon>
    </lineage>
</organism>
<evidence type="ECO:0000313" key="9">
    <source>
        <dbReference type="Proteomes" id="UP000304382"/>
    </source>
</evidence>
<proteinExistence type="inferred from homology"/>
<dbReference type="InterPro" id="IPR001765">
    <property type="entry name" value="Carbonic_anhydrase"/>
</dbReference>
<evidence type="ECO:0000256" key="7">
    <source>
        <dbReference type="PIRSR" id="PIRSR601765-2"/>
    </source>
</evidence>
<evidence type="ECO:0000256" key="3">
    <source>
        <dbReference type="ARBA" id="ARBA00022723"/>
    </source>
</evidence>
<evidence type="ECO:0000313" key="8">
    <source>
        <dbReference type="EMBL" id="GCF12354.1"/>
    </source>
</evidence>
<dbReference type="InterPro" id="IPR036874">
    <property type="entry name" value="Carbonic_anhydrase_sf"/>
</dbReference>
<evidence type="ECO:0000256" key="2">
    <source>
        <dbReference type="ARBA" id="ARBA00012925"/>
    </source>
</evidence>
<evidence type="ECO:0000256" key="1">
    <source>
        <dbReference type="ARBA" id="ARBA00006217"/>
    </source>
</evidence>
<keyword evidence="5" id="KW-0456">Lyase</keyword>
<keyword evidence="9" id="KW-1185">Reference proteome</keyword>
<dbReference type="AlphaFoldDB" id="A0A4C2EDH4"/>
<dbReference type="Pfam" id="PF00484">
    <property type="entry name" value="Pro_CA"/>
    <property type="match status" value="1"/>
</dbReference>
<evidence type="ECO:0000256" key="4">
    <source>
        <dbReference type="ARBA" id="ARBA00022833"/>
    </source>
</evidence>
<evidence type="ECO:0000256" key="6">
    <source>
        <dbReference type="ARBA" id="ARBA00048348"/>
    </source>
</evidence>
<comment type="similarity">
    <text evidence="1">Belongs to the beta-class carbonic anhydrase family.</text>
</comment>
<comment type="catalytic activity">
    <reaction evidence="6">
        <text>hydrogencarbonate + H(+) = CO2 + H2O</text>
        <dbReference type="Rhea" id="RHEA:10748"/>
        <dbReference type="ChEBI" id="CHEBI:15377"/>
        <dbReference type="ChEBI" id="CHEBI:15378"/>
        <dbReference type="ChEBI" id="CHEBI:16526"/>
        <dbReference type="ChEBI" id="CHEBI:17544"/>
        <dbReference type="EC" id="4.2.1.1"/>
    </reaction>
</comment>
<feature type="binding site" evidence="7">
    <location>
        <position position="109"/>
    </location>
    <ligand>
        <name>Zn(2+)</name>
        <dbReference type="ChEBI" id="CHEBI:29105"/>
    </ligand>
</feature>
<feature type="binding site" evidence="7">
    <location>
        <position position="106"/>
    </location>
    <ligand>
        <name>Zn(2+)</name>
        <dbReference type="ChEBI" id="CHEBI:29105"/>
    </ligand>
</feature>
<comment type="cofactor">
    <cofactor evidence="7">
        <name>Zn(2+)</name>
        <dbReference type="ChEBI" id="CHEBI:29105"/>
    </cofactor>
    <text evidence="7">Binds 1 zinc ion per subunit.</text>
</comment>
<dbReference type="Gene3D" id="3.40.1050.10">
    <property type="entry name" value="Carbonic anhydrase"/>
    <property type="match status" value="1"/>
</dbReference>
<dbReference type="Proteomes" id="UP000304382">
    <property type="component" value="Unassembled WGS sequence"/>
</dbReference>
<accession>A0A4C2EDH4</accession>
<dbReference type="PANTHER" id="PTHR11002:SF76">
    <property type="entry name" value="CARBONIC ANHYDRASE"/>
    <property type="match status" value="1"/>
</dbReference>
<comment type="caution">
    <text evidence="8">The sequence shown here is derived from an EMBL/GenBank/DDBJ whole genome shotgun (WGS) entry which is preliminary data.</text>
</comment>
<dbReference type="EC" id="4.2.1.1" evidence="2"/>
<gene>
    <name evidence="8" type="ORF">Harman_02890</name>
</gene>
<name>A0A4C2EDH4_9EURY</name>
<dbReference type="PANTHER" id="PTHR11002">
    <property type="entry name" value="CARBONIC ANHYDRASE"/>
    <property type="match status" value="1"/>
</dbReference>
<evidence type="ECO:0000256" key="5">
    <source>
        <dbReference type="ARBA" id="ARBA00023239"/>
    </source>
</evidence>
<dbReference type="SMART" id="SM00947">
    <property type="entry name" value="Pro_CA"/>
    <property type="match status" value="1"/>
</dbReference>
<feature type="binding site" evidence="7">
    <location>
        <position position="46"/>
    </location>
    <ligand>
        <name>Zn(2+)</name>
        <dbReference type="ChEBI" id="CHEBI:29105"/>
    </ligand>
</feature>
<keyword evidence="3 7" id="KW-0479">Metal-binding</keyword>
<reference evidence="8 9" key="1">
    <citation type="submission" date="2019-02" db="EMBL/GenBank/DDBJ databases">
        <title>Haloarcula mannanilyticum sp. nov., a mannan degrading haloarchaeon isolated from commercial salt.</title>
        <authorList>
            <person name="Enomoto S."/>
            <person name="Shimane Y."/>
            <person name="Kamekura M."/>
            <person name="Ito T."/>
            <person name="Moriya O."/>
            <person name="Ihara K."/>
            <person name="Takahashi-Ando N."/>
            <person name="Fukushima Y."/>
            <person name="Yoshida Y."/>
            <person name="Usama R."/>
            <person name="Takai K."/>
            <person name="Minegishi H."/>
        </authorList>
    </citation>
    <scope>NUCLEOTIDE SEQUENCE [LARGE SCALE GENOMIC DNA]</scope>
    <source>
        <strain evidence="8 9">MD130-1</strain>
    </source>
</reference>
<dbReference type="GO" id="GO:0004089">
    <property type="term" value="F:carbonate dehydratase activity"/>
    <property type="evidence" value="ECO:0007669"/>
    <property type="project" value="UniProtKB-EC"/>
</dbReference>
<dbReference type="EMBL" id="BIXZ01000001">
    <property type="protein sequence ID" value="GCF12354.1"/>
    <property type="molecule type" value="Genomic_DNA"/>
</dbReference>
<dbReference type="GO" id="GO:0008270">
    <property type="term" value="F:zinc ion binding"/>
    <property type="evidence" value="ECO:0007669"/>
    <property type="project" value="InterPro"/>
</dbReference>
<dbReference type="SUPFAM" id="SSF53056">
    <property type="entry name" value="beta-carbonic anhydrase, cab"/>
    <property type="match status" value="1"/>
</dbReference>
<keyword evidence="4 7" id="KW-0862">Zinc</keyword>
<sequence>MAGICPRMSQLLYDLLAGNADHAAAFRDRFDSVQHSQTPDAVTVCCSDSRVLQDHMWGNDEPGHLFTCSNIGNRVIQRTASGEAVSGDVLYPIEHTMTETAVVVGHTGCGAVTATYDDLTDGLDEPAGIEHCLSVLKPHLAPGVELLPDDIERADAINRLVEYNVDRQVEFLSDSDDVPDAVDVFGVVYDFQDAYDGQRGEIHVINVDGETDVDTLRTAHPDIDSRINRLWAY</sequence>